<dbReference type="PANTHER" id="PTHR47723">
    <property type="entry name" value="OS05G0353850 PROTEIN"/>
    <property type="match status" value="1"/>
</dbReference>
<dbReference type="InterPro" id="IPR036691">
    <property type="entry name" value="Endo/exonu/phosph_ase_sf"/>
</dbReference>
<dbReference type="CDD" id="cd06222">
    <property type="entry name" value="RNase_H_like"/>
    <property type="match status" value="1"/>
</dbReference>
<gene>
    <name evidence="2" type="ORF">M5K25_016358</name>
</gene>
<comment type="caution">
    <text evidence="2">The sequence shown here is derived from an EMBL/GenBank/DDBJ whole genome shotgun (WGS) entry which is preliminary data.</text>
</comment>
<dbReference type="Gene3D" id="3.60.10.10">
    <property type="entry name" value="Endonuclease/exonuclease/phosphatase"/>
    <property type="match status" value="1"/>
</dbReference>
<sequence>MGSSWVVRRARQEDVESEEDAEDWYWGIEAATGLRFWSQILLLVGRSGPQQQFDRRKMQKAAGVWGFRFARRRRRELIWFEFVNGDRVELGGGDGLEVRLDQRRGRGWLGGWLKSGGRETSEAEAMTGACGLANGSRCSATGWIDELDVGRDEGGWEGVGGDRRKKKQNETIRSHFNVANGGTIEEPSRDIRDEVAEQSRYAGFAGFLGFGGYESGGIMVMWRSDLATFSVLKATEQCVVGDLEVFNKGTWMISTVYGSKEVVKWRDLWGCLHEVSHRKIPSVIGGDFNCILAQEDKRGGKKFIFSQGSKDMMDFVNLNDFHDIGVVAVERHIARVASDHCPAILKIFDSSVRLKNLLKFEDVWVSFHASSAKLKDFLSRKETLKKDVLLLQEEEALGGGLNEEKLFLLRKNVGELNVHLASMCWATLGQMLKVLGFPSKFSNLMLECVKDPMFSIMINGNNSRWIKGRCGFRQGCPLSPLLFILSSQLLSNSFLDKGLDIGIKVSHNAKKILHLLVGPLRARFAWNLLENPNSLLNKNLVAKYGRCWWKNNGVKSSSGTWKIVMDGWNSLRGILRWSIASGSLVDIRKDVWILDKNLVKLISKVEISQSLDEDRLELKSKLSGKSIPGLCIAAWYADMVDRWFLKLKLNPRVELFVWRVCMNAIPTNDFLVHRRLADSNLCPRGCLEVENIDHCTATCPKLVQVIRLLNSWGFSVPVFNSFSDCMRKLKLISVRNSFLAKLYLVLIFHSWINRNRVKHGDGVESDVVIASRVISFMATLLEDKVIWGNWGTNQPPRLSNFWHPPPPKWLKINIDGSLRKSLIAGVAGVVRDCKGRFLMAFGCGYVHWDCAQMELLAFKSLKSYFQNWMVEANGIIIEGDNLNVINFLHNLYSIPGKKMREHMGEDLLFLKKFNNVFF</sequence>
<dbReference type="Pfam" id="PF13966">
    <property type="entry name" value="zf-RVT"/>
    <property type="match status" value="1"/>
</dbReference>
<evidence type="ECO:0000313" key="3">
    <source>
        <dbReference type="Proteomes" id="UP001552299"/>
    </source>
</evidence>
<dbReference type="InterPro" id="IPR026960">
    <property type="entry name" value="RVT-Znf"/>
</dbReference>
<dbReference type="Proteomes" id="UP001552299">
    <property type="component" value="Unassembled WGS sequence"/>
</dbReference>
<evidence type="ECO:0000313" key="2">
    <source>
        <dbReference type="EMBL" id="KAL0912936.1"/>
    </source>
</evidence>
<dbReference type="EMBL" id="JANQDX010000013">
    <property type="protein sequence ID" value="KAL0912936.1"/>
    <property type="molecule type" value="Genomic_DNA"/>
</dbReference>
<organism evidence="2 3">
    <name type="scientific">Dendrobium thyrsiflorum</name>
    <name type="common">Pinecone-like raceme dendrobium</name>
    <name type="synonym">Orchid</name>
    <dbReference type="NCBI Taxonomy" id="117978"/>
    <lineage>
        <taxon>Eukaryota</taxon>
        <taxon>Viridiplantae</taxon>
        <taxon>Streptophyta</taxon>
        <taxon>Embryophyta</taxon>
        <taxon>Tracheophyta</taxon>
        <taxon>Spermatophyta</taxon>
        <taxon>Magnoliopsida</taxon>
        <taxon>Liliopsida</taxon>
        <taxon>Asparagales</taxon>
        <taxon>Orchidaceae</taxon>
        <taxon>Epidendroideae</taxon>
        <taxon>Malaxideae</taxon>
        <taxon>Dendrobiinae</taxon>
        <taxon>Dendrobium</taxon>
    </lineage>
</organism>
<keyword evidence="3" id="KW-1185">Reference proteome</keyword>
<dbReference type="InterPro" id="IPR053151">
    <property type="entry name" value="RNase_H-like"/>
</dbReference>
<reference evidence="2 3" key="1">
    <citation type="journal article" date="2024" name="Plant Biotechnol. J.">
        <title>Dendrobium thyrsiflorum genome and its molecular insights into genes involved in important horticultural traits.</title>
        <authorList>
            <person name="Chen B."/>
            <person name="Wang J.Y."/>
            <person name="Zheng P.J."/>
            <person name="Li K.L."/>
            <person name="Liang Y.M."/>
            <person name="Chen X.F."/>
            <person name="Zhang C."/>
            <person name="Zhao X."/>
            <person name="He X."/>
            <person name="Zhang G.Q."/>
            <person name="Liu Z.J."/>
            <person name="Xu Q."/>
        </authorList>
    </citation>
    <scope>NUCLEOTIDE SEQUENCE [LARGE SCALE GENOMIC DNA]</scope>
    <source>
        <strain evidence="2">GZMU011</strain>
    </source>
</reference>
<name>A0ABD0URE5_DENTH</name>
<dbReference type="PANTHER" id="PTHR47723:SF19">
    <property type="entry name" value="POLYNUCLEOTIDYL TRANSFERASE, RIBONUCLEASE H-LIKE SUPERFAMILY PROTEIN"/>
    <property type="match status" value="1"/>
</dbReference>
<proteinExistence type="predicted"/>
<evidence type="ECO:0000259" key="1">
    <source>
        <dbReference type="Pfam" id="PF13966"/>
    </source>
</evidence>
<accession>A0ABD0URE5</accession>
<dbReference type="SUPFAM" id="SSF56219">
    <property type="entry name" value="DNase I-like"/>
    <property type="match status" value="1"/>
</dbReference>
<dbReference type="AlphaFoldDB" id="A0ABD0URE5"/>
<dbReference type="InterPro" id="IPR044730">
    <property type="entry name" value="RNase_H-like_dom_plant"/>
</dbReference>
<feature type="domain" description="Reverse transcriptase zinc-binding" evidence="1">
    <location>
        <begin position="646"/>
        <end position="703"/>
    </location>
</feature>
<protein>
    <recommendedName>
        <fullName evidence="1">Reverse transcriptase zinc-binding domain-containing protein</fullName>
    </recommendedName>
</protein>